<feature type="region of interest" description="Disordered" evidence="1">
    <location>
        <begin position="1"/>
        <end position="29"/>
    </location>
</feature>
<evidence type="ECO:0000313" key="2">
    <source>
        <dbReference type="EMBL" id="MFD2053779.1"/>
    </source>
</evidence>
<gene>
    <name evidence="2" type="ORF">ACFSQT_11990</name>
</gene>
<dbReference type="Pfam" id="PF05119">
    <property type="entry name" value="Terminase_4"/>
    <property type="match status" value="1"/>
</dbReference>
<dbReference type="Proteomes" id="UP001597349">
    <property type="component" value="Unassembled WGS sequence"/>
</dbReference>
<accession>A0ABW4WAU4</accession>
<keyword evidence="3" id="KW-1185">Reference proteome</keyword>
<sequence>MSSAALAIVQPSNDVGKPASVPKPKPPAHLTAESKRWWNEILKEYDLEGHHLRLLQAACEAWERMQAARAAIATYGLTFTDGSGSPKVRPEISIERDSKIVFARLIRELDLDCEAPAETRRPPAIRSNRGA</sequence>
<dbReference type="RefSeq" id="WP_379018729.1">
    <property type="nucleotide sequence ID" value="NZ_JBHUGY010000019.1"/>
</dbReference>
<organism evidence="2 3">
    <name type="scientific">Mesorhizobium calcicola</name>
    <dbReference type="NCBI Taxonomy" id="1300310"/>
    <lineage>
        <taxon>Bacteria</taxon>
        <taxon>Pseudomonadati</taxon>
        <taxon>Pseudomonadota</taxon>
        <taxon>Alphaproteobacteria</taxon>
        <taxon>Hyphomicrobiales</taxon>
        <taxon>Phyllobacteriaceae</taxon>
        <taxon>Mesorhizobium</taxon>
    </lineage>
</organism>
<comment type="caution">
    <text evidence="2">The sequence shown here is derived from an EMBL/GenBank/DDBJ whole genome shotgun (WGS) entry which is preliminary data.</text>
</comment>
<evidence type="ECO:0000313" key="3">
    <source>
        <dbReference type="Proteomes" id="UP001597349"/>
    </source>
</evidence>
<protein>
    <submittedName>
        <fullName evidence="2">P27 family phage terminase small subunit</fullName>
    </submittedName>
</protein>
<reference evidence="3" key="1">
    <citation type="journal article" date="2019" name="Int. J. Syst. Evol. Microbiol.">
        <title>The Global Catalogue of Microorganisms (GCM) 10K type strain sequencing project: providing services to taxonomists for standard genome sequencing and annotation.</title>
        <authorList>
            <consortium name="The Broad Institute Genomics Platform"/>
            <consortium name="The Broad Institute Genome Sequencing Center for Infectious Disease"/>
            <person name="Wu L."/>
            <person name="Ma J."/>
        </authorList>
    </citation>
    <scope>NUCLEOTIDE SEQUENCE [LARGE SCALE GENOMIC DNA]</scope>
    <source>
        <strain evidence="3">CGMCC 1.16226</strain>
    </source>
</reference>
<dbReference type="EMBL" id="JBHUGY010000019">
    <property type="protein sequence ID" value="MFD2053779.1"/>
    <property type="molecule type" value="Genomic_DNA"/>
</dbReference>
<evidence type="ECO:0000256" key="1">
    <source>
        <dbReference type="SAM" id="MobiDB-lite"/>
    </source>
</evidence>
<name>A0ABW4WAU4_9HYPH</name>
<dbReference type="InterPro" id="IPR006448">
    <property type="entry name" value="Phage_term_ssu_P27"/>
</dbReference>
<proteinExistence type="predicted"/>